<dbReference type="InterPro" id="IPR005143">
    <property type="entry name" value="TF_LuxR_autoind-bd_dom"/>
</dbReference>
<evidence type="ECO:0000313" key="7">
    <source>
        <dbReference type="Proteomes" id="UP000305709"/>
    </source>
</evidence>
<dbReference type="InterPro" id="IPR036693">
    <property type="entry name" value="TF_LuxR_autoind-bd_dom_sf"/>
</dbReference>
<keyword evidence="3" id="KW-0804">Transcription</keyword>
<feature type="domain" description="Transcription factor LuxR-like autoinducer-binding" evidence="5">
    <location>
        <begin position="92"/>
        <end position="190"/>
    </location>
</feature>
<evidence type="ECO:0000256" key="4">
    <source>
        <dbReference type="SAM" id="MobiDB-lite"/>
    </source>
</evidence>
<feature type="region of interest" description="Disordered" evidence="4">
    <location>
        <begin position="1"/>
        <end position="30"/>
    </location>
</feature>
<keyword evidence="1" id="KW-0805">Transcription regulation</keyword>
<dbReference type="AlphaFoldDB" id="A0A5C4NL83"/>
<sequence>METGSTRAATPPTGRPRPAGPCPTFMPPVRSRNIRREPINPRTNIGPHALRRQPGTGYMTVMTLEAEISRRLDRLRAVAPAGYAIALHVRFTTPSYLFQTYPAPWIEEYAREGLVLRDPTVAWAFSNDGTVTWAALVAADPAGVIGRAARHGLVHGLSVSLLRGDSRSMASFARSDRSFEPEEIDEIERTMAEMHDATAFDLDSSALRRMSAGLPSG</sequence>
<name>A0A5C4NL83_9RHOB</name>
<dbReference type="GO" id="GO:0003677">
    <property type="term" value="F:DNA binding"/>
    <property type="evidence" value="ECO:0007669"/>
    <property type="project" value="UniProtKB-KW"/>
</dbReference>
<proteinExistence type="predicted"/>
<keyword evidence="7" id="KW-1185">Reference proteome</keyword>
<dbReference type="Pfam" id="PF03472">
    <property type="entry name" value="Autoind_bind"/>
    <property type="match status" value="1"/>
</dbReference>
<dbReference type="OrthoDB" id="7826109at2"/>
<dbReference type="SUPFAM" id="SSF75516">
    <property type="entry name" value="Pheromone-binding domain of LuxR-like quorum-sensing transcription factors"/>
    <property type="match status" value="1"/>
</dbReference>
<evidence type="ECO:0000256" key="2">
    <source>
        <dbReference type="ARBA" id="ARBA00023125"/>
    </source>
</evidence>
<keyword evidence="2" id="KW-0238">DNA-binding</keyword>
<reference evidence="6 7" key="1">
    <citation type="submission" date="2019-06" db="EMBL/GenBank/DDBJ databases">
        <authorList>
            <person name="Jiang L."/>
        </authorList>
    </citation>
    <scope>NUCLEOTIDE SEQUENCE [LARGE SCALE GENOMIC DNA]</scope>
    <source>
        <strain evidence="6 7">YIM 48858</strain>
    </source>
</reference>
<dbReference type="EMBL" id="VDFV01000004">
    <property type="protein sequence ID" value="TNC73437.1"/>
    <property type="molecule type" value="Genomic_DNA"/>
</dbReference>
<gene>
    <name evidence="6" type="ORF">FHG71_06235</name>
</gene>
<accession>A0A5C4NL83</accession>
<evidence type="ECO:0000256" key="1">
    <source>
        <dbReference type="ARBA" id="ARBA00023015"/>
    </source>
</evidence>
<feature type="compositionally biased region" description="Pro residues" evidence="4">
    <location>
        <begin position="13"/>
        <end position="26"/>
    </location>
</feature>
<dbReference type="Gene3D" id="3.30.450.80">
    <property type="entry name" value="Transcription factor LuxR-like, autoinducer-binding domain"/>
    <property type="match status" value="1"/>
</dbReference>
<evidence type="ECO:0000313" key="6">
    <source>
        <dbReference type="EMBL" id="TNC73437.1"/>
    </source>
</evidence>
<organism evidence="6 7">
    <name type="scientific">Rubellimicrobium roseum</name>
    <dbReference type="NCBI Taxonomy" id="687525"/>
    <lineage>
        <taxon>Bacteria</taxon>
        <taxon>Pseudomonadati</taxon>
        <taxon>Pseudomonadota</taxon>
        <taxon>Alphaproteobacteria</taxon>
        <taxon>Rhodobacterales</taxon>
        <taxon>Roseobacteraceae</taxon>
        <taxon>Rubellimicrobium</taxon>
    </lineage>
</organism>
<comment type="caution">
    <text evidence="6">The sequence shown here is derived from an EMBL/GenBank/DDBJ whole genome shotgun (WGS) entry which is preliminary data.</text>
</comment>
<evidence type="ECO:0000259" key="5">
    <source>
        <dbReference type="Pfam" id="PF03472"/>
    </source>
</evidence>
<feature type="compositionally biased region" description="Low complexity" evidence="4">
    <location>
        <begin position="1"/>
        <end position="12"/>
    </location>
</feature>
<protein>
    <recommendedName>
        <fullName evidence="5">Transcription factor LuxR-like autoinducer-binding domain-containing protein</fullName>
    </recommendedName>
</protein>
<evidence type="ECO:0000256" key="3">
    <source>
        <dbReference type="ARBA" id="ARBA00023163"/>
    </source>
</evidence>
<dbReference type="Proteomes" id="UP000305709">
    <property type="component" value="Unassembled WGS sequence"/>
</dbReference>